<feature type="compositionally biased region" description="Basic and acidic residues" evidence="2">
    <location>
        <begin position="363"/>
        <end position="372"/>
    </location>
</feature>
<feature type="region of interest" description="Disordered" evidence="2">
    <location>
        <begin position="186"/>
        <end position="266"/>
    </location>
</feature>
<dbReference type="InterPro" id="IPR011333">
    <property type="entry name" value="SKP1/BTB/POZ_sf"/>
</dbReference>
<evidence type="ECO:0000256" key="2">
    <source>
        <dbReference type="SAM" id="MobiDB-lite"/>
    </source>
</evidence>
<feature type="compositionally biased region" description="Low complexity" evidence="2">
    <location>
        <begin position="407"/>
        <end position="426"/>
    </location>
</feature>
<evidence type="ECO:0000313" key="4">
    <source>
        <dbReference type="EMBL" id="GIL68395.1"/>
    </source>
</evidence>
<evidence type="ECO:0000313" key="5">
    <source>
        <dbReference type="Proteomes" id="UP000747399"/>
    </source>
</evidence>
<evidence type="ECO:0000259" key="3">
    <source>
        <dbReference type="PROSITE" id="PS50097"/>
    </source>
</evidence>
<feature type="region of interest" description="Disordered" evidence="2">
    <location>
        <begin position="35"/>
        <end position="65"/>
    </location>
</feature>
<keyword evidence="5" id="KW-1185">Reference proteome</keyword>
<dbReference type="Pfam" id="PF00651">
    <property type="entry name" value="BTB"/>
    <property type="match status" value="1"/>
</dbReference>
<feature type="domain" description="BTB" evidence="3">
    <location>
        <begin position="708"/>
        <end position="776"/>
    </location>
</feature>
<dbReference type="SUPFAM" id="SSF54695">
    <property type="entry name" value="POZ domain"/>
    <property type="match status" value="1"/>
</dbReference>
<feature type="compositionally biased region" description="Low complexity" evidence="2">
    <location>
        <begin position="1030"/>
        <end position="1050"/>
    </location>
</feature>
<sequence length="1209" mass="125658">MSSLPNVDDCALQFGWLWLNHQFSDFVLELHIHPPSQQEGDEDESFSSSDPSAPSPLKRACTPAVSPPTATAVMAAAIGPPPPPVPDAGGRIAAAREADRPNMGGEDANADADTAVVAGSGVGDPRAGEGRNMRFTSLQSREMEAAAAAAAIAAACGSDSSGRGSRQGVKARSFLTWSRLAAGNGGQRGAQIQAHGRCSAGVSSSNERRSGSGSAPSTQARGLAAAAASASSAAEPLPSSAQPSALRLKGSAVRQPSTKCSSGSDGVECASAARGSAATAAVMAAVSLAGRRGLQSARPGAGTSSSQGRSAAIMVTLPAASGSSSASAITTAADGAPQLELATLEPTAFFSQGRRSAAPHHHFLSDYPRDSRNGGADSSEGDMASAGPAADALPDRLQSEQPPPSSQPAAAATTTTTMATWEPEAAGVRTNRVQGIGEDLDRALCPAGAEDVDLIEGNNNNNSGGGGALDMAAVAADELLMMPTIVAPSTTGAVATEAAAASATLPDTAADEAVADRNYPSPLGFTTGRHVLGDCLAATAFQGKLEPFRGAVAVASRTTVTLARACSAPAQQQQGHPLYDATSELSFGGSVESAGVTASGGKAAGIGDDALEPSGSCAGEDEGILLQTGGIPAAAASPLSWRESWASGAAGGAGGGSGSGAFSGSFGGGTAAATASDAIRMSSAATRSSLGHSVAACTSSPPRPRPVRVYPVHAAVLAATSDYFRTLLQNWTGGLVGGGGGGGGRGVLTMFVNADQVEAAEMMLHFMYTGRLQSGLSPAQLLSLLMLADQYAVGRLLAAVDTAFAGLPVPGLSLEQLLRLYELPEVLLAGGTLNSALSKLVEKLILELGDLEMVMDCPARKAQLQGLPYEAVRLLLQSPETRVWNENTAVAALVEWMAGPEGQTATQDQRRQLVALLRLQHCTHSYISYILPQIPWLLHSLDPTRLLLALAWSRADASTRDVYTAERYFEQATSQAVHQLHQPHQPQQNQEQQQQQRPQLEQEHPNHLPQQQQQQQQQQQHERDERRSRSGASASSSAAPVAAPGTALPGFVPRPRPVSQRVTFDWSIDFATLQQLYSDSRATRSLQVVTSEPAFFGGFLWWLRYDLDASQPLEYREHMGLACNVKLAGRKHSLPCVKVKATVCARQDAGVLGEGSYSLRKSFSYHVMNACPVGLWGFFGLTPDRDEGSWRRFLFEGRVWLRCSIEECQ</sequence>
<dbReference type="PROSITE" id="PS50097">
    <property type="entry name" value="BTB"/>
    <property type="match status" value="1"/>
</dbReference>
<dbReference type="Gene3D" id="3.30.710.10">
    <property type="entry name" value="Potassium Channel Kv1.1, Chain A"/>
    <property type="match status" value="1"/>
</dbReference>
<dbReference type="AlphaFoldDB" id="A0A8J4FBK5"/>
<accession>A0A8J4FBK5</accession>
<feature type="region of interest" description="Disordered" evidence="2">
    <location>
        <begin position="974"/>
        <end position="1054"/>
    </location>
</feature>
<dbReference type="InterPro" id="IPR000210">
    <property type="entry name" value="BTB/POZ_dom"/>
</dbReference>
<comment type="pathway">
    <text evidence="1">Protein modification; protein ubiquitination.</text>
</comment>
<organism evidence="4 5">
    <name type="scientific">Volvox africanus</name>
    <dbReference type="NCBI Taxonomy" id="51714"/>
    <lineage>
        <taxon>Eukaryota</taxon>
        <taxon>Viridiplantae</taxon>
        <taxon>Chlorophyta</taxon>
        <taxon>core chlorophytes</taxon>
        <taxon>Chlorophyceae</taxon>
        <taxon>CS clade</taxon>
        <taxon>Chlamydomonadales</taxon>
        <taxon>Volvocaceae</taxon>
        <taxon>Volvox</taxon>
    </lineage>
</organism>
<evidence type="ECO:0000256" key="1">
    <source>
        <dbReference type="ARBA" id="ARBA00004906"/>
    </source>
</evidence>
<dbReference type="Proteomes" id="UP000747399">
    <property type="component" value="Unassembled WGS sequence"/>
</dbReference>
<feature type="compositionally biased region" description="Polar residues" evidence="2">
    <location>
        <begin position="254"/>
        <end position="264"/>
    </location>
</feature>
<dbReference type="InterPro" id="IPR051481">
    <property type="entry name" value="BTB-POZ/Galectin-3-binding"/>
</dbReference>
<name>A0A8J4FBK5_9CHLO</name>
<dbReference type="CDD" id="cd18186">
    <property type="entry name" value="BTB_POZ_ZBTB_KLHL-like"/>
    <property type="match status" value="1"/>
</dbReference>
<feature type="compositionally biased region" description="Low complexity" evidence="2">
    <location>
        <begin position="46"/>
        <end position="56"/>
    </location>
</feature>
<proteinExistence type="predicted"/>
<feature type="compositionally biased region" description="Low complexity" evidence="2">
    <location>
        <begin position="978"/>
        <end position="999"/>
    </location>
</feature>
<gene>
    <name evidence="4" type="ORF">Vafri_21649</name>
</gene>
<dbReference type="EMBL" id="BNCO01000117">
    <property type="protein sequence ID" value="GIL68395.1"/>
    <property type="molecule type" value="Genomic_DNA"/>
</dbReference>
<feature type="compositionally biased region" description="Low complexity" evidence="2">
    <location>
        <begin position="223"/>
        <end position="246"/>
    </location>
</feature>
<dbReference type="SMART" id="SM00225">
    <property type="entry name" value="BTB"/>
    <property type="match status" value="1"/>
</dbReference>
<dbReference type="PANTHER" id="PTHR24410">
    <property type="entry name" value="HL07962P-RELATED"/>
    <property type="match status" value="1"/>
</dbReference>
<protein>
    <recommendedName>
        <fullName evidence="3">BTB domain-containing protein</fullName>
    </recommendedName>
</protein>
<dbReference type="PANTHER" id="PTHR24410:SF23">
    <property type="entry name" value="BTB DOMAIN-CONTAINING PROTEIN-RELATED"/>
    <property type="match status" value="1"/>
</dbReference>
<feature type="region of interest" description="Disordered" evidence="2">
    <location>
        <begin position="352"/>
        <end position="430"/>
    </location>
</feature>
<comment type="caution">
    <text evidence="4">The sequence shown here is derived from an EMBL/GenBank/DDBJ whole genome shotgun (WGS) entry which is preliminary data.</text>
</comment>
<feature type="compositionally biased region" description="Low complexity" evidence="2">
    <location>
        <begin position="1010"/>
        <end position="1019"/>
    </location>
</feature>
<reference evidence="4" key="1">
    <citation type="journal article" date="2021" name="Proc. Natl. Acad. Sci. U.S.A.">
        <title>Three genomes in the algal genus Volvox reveal the fate of a haploid sex-determining region after a transition to homothallism.</title>
        <authorList>
            <person name="Yamamoto K."/>
            <person name="Hamaji T."/>
            <person name="Kawai-Toyooka H."/>
            <person name="Matsuzaki R."/>
            <person name="Takahashi F."/>
            <person name="Nishimura Y."/>
            <person name="Kawachi M."/>
            <person name="Noguchi H."/>
            <person name="Minakuchi Y."/>
            <person name="Umen J.G."/>
            <person name="Toyoda A."/>
            <person name="Nozaki H."/>
        </authorList>
    </citation>
    <scope>NUCLEOTIDE SEQUENCE</scope>
    <source>
        <strain evidence="4">NIES-3780</strain>
    </source>
</reference>